<dbReference type="Proteomes" id="UP000176863">
    <property type="component" value="Unassembled WGS sequence"/>
</dbReference>
<protein>
    <submittedName>
        <fullName evidence="1">Uncharacterized protein</fullName>
    </submittedName>
</protein>
<dbReference type="EMBL" id="MFKT01000022">
    <property type="protein sequence ID" value="OGG52837.1"/>
    <property type="molecule type" value="Genomic_DNA"/>
</dbReference>
<sequence length="124" mass="13663">MDDGVEKPATVRPLNWRSLLPEVLVKSFDAPGRADAESRHDVTGYAELLDRVAKEAARQGIDFEAQVTEQEAAIAKQIAEGSISEQQGEFMMDESDALIALINWAHTNGYIDKEKLAALHEVVN</sequence>
<reference evidence="1 2" key="1">
    <citation type="journal article" date="2016" name="Nat. Commun.">
        <title>Thousands of microbial genomes shed light on interconnected biogeochemical processes in an aquifer system.</title>
        <authorList>
            <person name="Anantharaman K."/>
            <person name="Brown C.T."/>
            <person name="Hug L.A."/>
            <person name="Sharon I."/>
            <person name="Castelle C.J."/>
            <person name="Probst A.J."/>
            <person name="Thomas B.C."/>
            <person name="Singh A."/>
            <person name="Wilkins M.J."/>
            <person name="Karaoz U."/>
            <person name="Brodie E.L."/>
            <person name="Williams K.H."/>
            <person name="Hubbard S.S."/>
            <person name="Banfield J.F."/>
        </authorList>
    </citation>
    <scope>NUCLEOTIDE SEQUENCE [LARGE SCALE GENOMIC DNA]</scope>
</reference>
<comment type="caution">
    <text evidence="1">The sequence shown here is derived from an EMBL/GenBank/DDBJ whole genome shotgun (WGS) entry which is preliminary data.</text>
</comment>
<gene>
    <name evidence="1" type="ORF">A2851_04670</name>
</gene>
<evidence type="ECO:0000313" key="1">
    <source>
        <dbReference type="EMBL" id="OGG52837.1"/>
    </source>
</evidence>
<dbReference type="AlphaFoldDB" id="A0A1F6CUP6"/>
<accession>A0A1F6CUP6</accession>
<name>A0A1F6CUP6_9BACT</name>
<proteinExistence type="predicted"/>
<organism evidence="1 2">
    <name type="scientific">Candidatus Kaiserbacteria bacterium RIFCSPHIGHO2_01_FULL_53_29</name>
    <dbReference type="NCBI Taxonomy" id="1798480"/>
    <lineage>
        <taxon>Bacteria</taxon>
        <taxon>Candidatus Kaiseribacteriota</taxon>
    </lineage>
</organism>
<dbReference type="STRING" id="1798480.A2851_04670"/>
<evidence type="ECO:0000313" key="2">
    <source>
        <dbReference type="Proteomes" id="UP000176863"/>
    </source>
</evidence>